<reference evidence="6 7" key="1">
    <citation type="journal article" date="2020" name="Microbiol. Resour. Announc.">
        <title>Draft Genome Sequence of a Cladosporium Species Isolated from the Mesophotic Ascidian Didemnum maculosum.</title>
        <authorList>
            <person name="Gioti A."/>
            <person name="Siaperas R."/>
            <person name="Nikolaivits E."/>
            <person name="Le Goff G."/>
            <person name="Ouazzani J."/>
            <person name="Kotoulas G."/>
            <person name="Topakas E."/>
        </authorList>
    </citation>
    <scope>NUCLEOTIDE SEQUENCE [LARGE SCALE GENOMIC DNA]</scope>
    <source>
        <strain evidence="6 7">TM138-S3</strain>
    </source>
</reference>
<keyword evidence="7" id="KW-1185">Reference proteome</keyword>
<feature type="binding site" evidence="5">
    <location>
        <position position="115"/>
    </location>
    <ligand>
        <name>S-adenosyl-L-methionine</name>
        <dbReference type="ChEBI" id="CHEBI:59789"/>
    </ligand>
</feature>
<dbReference type="PANTHER" id="PTHR13393">
    <property type="entry name" value="SAM-DEPENDENT METHYLTRANSFERASE"/>
    <property type="match status" value="1"/>
</dbReference>
<evidence type="ECO:0000256" key="5">
    <source>
        <dbReference type="PIRSR" id="PIRSR037350-1"/>
    </source>
</evidence>
<proteinExistence type="inferred from homology"/>
<name>A0AB34KQ30_9PEZI</name>
<feature type="binding site" evidence="5">
    <location>
        <position position="139"/>
    </location>
    <ligand>
        <name>S-adenosyl-L-methionine</name>
        <dbReference type="ChEBI" id="CHEBI:59789"/>
    </ligand>
</feature>
<evidence type="ECO:0000313" key="7">
    <source>
        <dbReference type="Proteomes" id="UP000803884"/>
    </source>
</evidence>
<evidence type="ECO:0000256" key="1">
    <source>
        <dbReference type="ARBA" id="ARBA00005878"/>
    </source>
</evidence>
<evidence type="ECO:0000256" key="3">
    <source>
        <dbReference type="ARBA" id="ARBA00022679"/>
    </source>
</evidence>
<gene>
    <name evidence="6" type="ORF">WHR41_04934</name>
</gene>
<dbReference type="CDD" id="cd02440">
    <property type="entry name" value="AdoMet_MTases"/>
    <property type="match status" value="1"/>
</dbReference>
<dbReference type="InterPro" id="IPR017182">
    <property type="entry name" value="METTL16/PsiM"/>
</dbReference>
<dbReference type="GO" id="GO:0005634">
    <property type="term" value="C:nucleus"/>
    <property type="evidence" value="ECO:0007669"/>
    <property type="project" value="TreeGrafter"/>
</dbReference>
<dbReference type="GeneID" id="96006378"/>
<dbReference type="EMBL" id="JAAQHG020000017">
    <property type="protein sequence ID" value="KAL1585896.1"/>
    <property type="molecule type" value="Genomic_DNA"/>
</dbReference>
<dbReference type="GO" id="GO:0008168">
    <property type="term" value="F:methyltransferase activity"/>
    <property type="evidence" value="ECO:0007669"/>
    <property type="project" value="UniProtKB-KW"/>
</dbReference>
<comment type="similarity">
    <text evidence="1">Belongs to the methyltransferase superfamily. METTL16/RlmF family.</text>
</comment>
<dbReference type="Gene3D" id="3.40.50.150">
    <property type="entry name" value="Vaccinia Virus protein VP39"/>
    <property type="match status" value="1"/>
</dbReference>
<evidence type="ECO:0000256" key="2">
    <source>
        <dbReference type="ARBA" id="ARBA00022603"/>
    </source>
</evidence>
<feature type="binding site" evidence="5">
    <location>
        <position position="78"/>
    </location>
    <ligand>
        <name>S-adenosyl-L-methionine</name>
        <dbReference type="ChEBI" id="CHEBI:59789"/>
    </ligand>
</feature>
<sequence length="316" mass="33780">MAETQPQTLRPYYKEDIDFKALAAQDEDFAALLASNDGRIDWQDPLALQQLTRSLLARDFNLTLTLPPDRLCPPVPVRWNYIRWLHDLLATTDPSTTTTLKPTKPTHPLKGLDIGTGASAIYALLACASTATTTMHATDIDPHSLHHAQRNIAANALSARIKLHASPSPTSPLIPEETLPLSFTVCNPPFYASAADHARATASKTHPPSAVCSGAPNEMLCAGGDAGFALRILAESLRLRERVAWYSCMLGRLASLRSVVEALRAEGVGNYAVANLAGGRKTVRWAVAWSFGDARPAGWVGRFGGGGGGLGPVGVE</sequence>
<dbReference type="Proteomes" id="UP000803884">
    <property type="component" value="Unassembled WGS sequence"/>
</dbReference>
<feature type="binding site" evidence="5">
    <location>
        <position position="187"/>
    </location>
    <ligand>
        <name>S-adenosyl-L-methionine</name>
        <dbReference type="ChEBI" id="CHEBI:59789"/>
    </ligand>
</feature>
<dbReference type="AlphaFoldDB" id="A0AB34KQ30"/>
<dbReference type="GO" id="GO:0070475">
    <property type="term" value="P:rRNA base methylation"/>
    <property type="evidence" value="ECO:0007669"/>
    <property type="project" value="TreeGrafter"/>
</dbReference>
<feature type="non-terminal residue" evidence="6">
    <location>
        <position position="316"/>
    </location>
</feature>
<organism evidence="6 7">
    <name type="scientific">Cladosporium halotolerans</name>
    <dbReference type="NCBI Taxonomy" id="1052096"/>
    <lineage>
        <taxon>Eukaryota</taxon>
        <taxon>Fungi</taxon>
        <taxon>Dikarya</taxon>
        <taxon>Ascomycota</taxon>
        <taxon>Pezizomycotina</taxon>
        <taxon>Dothideomycetes</taxon>
        <taxon>Dothideomycetidae</taxon>
        <taxon>Cladosporiales</taxon>
        <taxon>Cladosporiaceae</taxon>
        <taxon>Cladosporium</taxon>
    </lineage>
</organism>
<dbReference type="PANTHER" id="PTHR13393:SF0">
    <property type="entry name" value="RNA N6-ADENOSINE-METHYLTRANSFERASE METTL16"/>
    <property type="match status" value="1"/>
</dbReference>
<protein>
    <submittedName>
        <fullName evidence="6">Uncharacterized protein</fullName>
    </submittedName>
</protein>
<comment type="caution">
    <text evidence="6">The sequence shown here is derived from an EMBL/GenBank/DDBJ whole genome shotgun (WGS) entry which is preliminary data.</text>
</comment>
<keyword evidence="2" id="KW-0489">Methyltransferase</keyword>
<dbReference type="SUPFAM" id="SSF53335">
    <property type="entry name" value="S-adenosyl-L-methionine-dependent methyltransferases"/>
    <property type="match status" value="1"/>
</dbReference>
<keyword evidence="3" id="KW-0808">Transferase</keyword>
<dbReference type="Pfam" id="PF05971">
    <property type="entry name" value="Methyltransf_10"/>
    <property type="match status" value="1"/>
</dbReference>
<accession>A0AB34KQ30</accession>
<evidence type="ECO:0000256" key="4">
    <source>
        <dbReference type="ARBA" id="ARBA00022691"/>
    </source>
</evidence>
<dbReference type="PIRSF" id="PIRSF037350">
    <property type="entry name" value="Mtase_ZK1128_prd"/>
    <property type="match status" value="1"/>
</dbReference>
<dbReference type="RefSeq" id="XP_069229002.1">
    <property type="nucleotide sequence ID" value="XM_069373540.1"/>
</dbReference>
<dbReference type="InterPro" id="IPR029063">
    <property type="entry name" value="SAM-dependent_MTases_sf"/>
</dbReference>
<keyword evidence="4 5" id="KW-0949">S-adenosyl-L-methionine</keyword>
<evidence type="ECO:0000313" key="6">
    <source>
        <dbReference type="EMBL" id="KAL1585896.1"/>
    </source>
</evidence>
<dbReference type="InterPro" id="IPR010286">
    <property type="entry name" value="METTL16/RlmF"/>
</dbReference>